<evidence type="ECO:0000256" key="1">
    <source>
        <dbReference type="SAM" id="MobiDB-lite"/>
    </source>
</evidence>
<dbReference type="Proteomes" id="UP001283341">
    <property type="component" value="Unassembled WGS sequence"/>
</dbReference>
<reference evidence="2" key="1">
    <citation type="journal article" date="2023" name="Mol. Phylogenet. Evol.">
        <title>Genome-scale phylogeny and comparative genomics of the fungal order Sordariales.</title>
        <authorList>
            <person name="Hensen N."/>
            <person name="Bonometti L."/>
            <person name="Westerberg I."/>
            <person name="Brannstrom I.O."/>
            <person name="Guillou S."/>
            <person name="Cros-Aarteil S."/>
            <person name="Calhoun S."/>
            <person name="Haridas S."/>
            <person name="Kuo A."/>
            <person name="Mondo S."/>
            <person name="Pangilinan J."/>
            <person name="Riley R."/>
            <person name="LaButti K."/>
            <person name="Andreopoulos B."/>
            <person name="Lipzen A."/>
            <person name="Chen C."/>
            <person name="Yan M."/>
            <person name="Daum C."/>
            <person name="Ng V."/>
            <person name="Clum A."/>
            <person name="Steindorff A."/>
            <person name="Ohm R.A."/>
            <person name="Martin F."/>
            <person name="Silar P."/>
            <person name="Natvig D.O."/>
            <person name="Lalanne C."/>
            <person name="Gautier V."/>
            <person name="Ament-Velasquez S.L."/>
            <person name="Kruys A."/>
            <person name="Hutchinson M.I."/>
            <person name="Powell A.J."/>
            <person name="Barry K."/>
            <person name="Miller A.N."/>
            <person name="Grigoriev I.V."/>
            <person name="Debuchy R."/>
            <person name="Gladieux P."/>
            <person name="Hiltunen Thoren M."/>
            <person name="Johannesson H."/>
        </authorList>
    </citation>
    <scope>NUCLEOTIDE SEQUENCE</scope>
    <source>
        <strain evidence="2">CBS 118394</strain>
    </source>
</reference>
<sequence length="326" mass="35092">MNDKAGSCQFDVECGSGPRPCEKHRAREPGGVVYGVRRPDGQRIKDWGNKTGEMQKDTDAESPSTITELVHLVESSSRLSSLRRLSCLMRLASPSPLIKESHARAGLGTSRSEERREHICDKSSHNYQRKVPFSAEPRTAIMPVSRRQQADGPLGSGADASELTAQGGKGVGGTARLTANEEALRLEPKMRCCASNAHGSEQPKNSGEAIVSDIVGVFSTETSRVKFWPLTPKHGRCGGFILPYRGSLVFRSIPSTTSGADENHCVDMAVYVETGCAVQCPKLDARVAVRQSILKYLNASASPVCGTGGPPLSLDDTLGSCFDFQR</sequence>
<keyword evidence="3" id="KW-1185">Reference proteome</keyword>
<feature type="region of interest" description="Disordered" evidence="1">
    <location>
        <begin position="32"/>
        <end position="62"/>
    </location>
</feature>
<proteinExistence type="predicted"/>
<accession>A0AAE0HXZ8</accession>
<protein>
    <submittedName>
        <fullName evidence="2">Uncharacterized protein</fullName>
    </submittedName>
</protein>
<organism evidence="2 3">
    <name type="scientific">Apodospora peruviana</name>
    <dbReference type="NCBI Taxonomy" id="516989"/>
    <lineage>
        <taxon>Eukaryota</taxon>
        <taxon>Fungi</taxon>
        <taxon>Dikarya</taxon>
        <taxon>Ascomycota</taxon>
        <taxon>Pezizomycotina</taxon>
        <taxon>Sordariomycetes</taxon>
        <taxon>Sordariomycetidae</taxon>
        <taxon>Sordariales</taxon>
        <taxon>Lasiosphaeriaceae</taxon>
        <taxon>Apodospora</taxon>
    </lineage>
</organism>
<comment type="caution">
    <text evidence="2">The sequence shown here is derived from an EMBL/GenBank/DDBJ whole genome shotgun (WGS) entry which is preliminary data.</text>
</comment>
<feature type="compositionally biased region" description="Basic and acidic residues" evidence="1">
    <location>
        <begin position="111"/>
        <end position="124"/>
    </location>
</feature>
<gene>
    <name evidence="2" type="ORF">B0H66DRAFT_535893</name>
</gene>
<reference evidence="2" key="2">
    <citation type="submission" date="2023-06" db="EMBL/GenBank/DDBJ databases">
        <authorList>
            <consortium name="Lawrence Berkeley National Laboratory"/>
            <person name="Haridas S."/>
            <person name="Hensen N."/>
            <person name="Bonometti L."/>
            <person name="Westerberg I."/>
            <person name="Brannstrom I.O."/>
            <person name="Guillou S."/>
            <person name="Cros-Aarteil S."/>
            <person name="Calhoun S."/>
            <person name="Kuo A."/>
            <person name="Mondo S."/>
            <person name="Pangilinan J."/>
            <person name="Riley R."/>
            <person name="Labutti K."/>
            <person name="Andreopoulos B."/>
            <person name="Lipzen A."/>
            <person name="Chen C."/>
            <person name="Yanf M."/>
            <person name="Daum C."/>
            <person name="Ng V."/>
            <person name="Clum A."/>
            <person name="Steindorff A."/>
            <person name="Ohm R."/>
            <person name="Martin F."/>
            <person name="Silar P."/>
            <person name="Natvig D."/>
            <person name="Lalanne C."/>
            <person name="Gautier V."/>
            <person name="Ament-Velasquez S.L."/>
            <person name="Kruys A."/>
            <person name="Hutchinson M.I."/>
            <person name="Powell A.J."/>
            <person name="Barry K."/>
            <person name="Miller A.N."/>
            <person name="Grigoriev I.V."/>
            <person name="Debuchy R."/>
            <person name="Gladieux P."/>
            <person name="Thoren M.H."/>
            <person name="Johannesson H."/>
        </authorList>
    </citation>
    <scope>NUCLEOTIDE SEQUENCE</scope>
    <source>
        <strain evidence="2">CBS 118394</strain>
    </source>
</reference>
<dbReference type="AlphaFoldDB" id="A0AAE0HXZ8"/>
<feature type="compositionally biased region" description="Basic and acidic residues" evidence="1">
    <location>
        <begin position="37"/>
        <end position="59"/>
    </location>
</feature>
<feature type="region of interest" description="Disordered" evidence="1">
    <location>
        <begin position="102"/>
        <end position="130"/>
    </location>
</feature>
<dbReference type="EMBL" id="JAUEDM010000006">
    <property type="protein sequence ID" value="KAK3314998.1"/>
    <property type="molecule type" value="Genomic_DNA"/>
</dbReference>
<feature type="region of interest" description="Disordered" evidence="1">
    <location>
        <begin position="146"/>
        <end position="174"/>
    </location>
</feature>
<evidence type="ECO:0000313" key="2">
    <source>
        <dbReference type="EMBL" id="KAK3314998.1"/>
    </source>
</evidence>
<name>A0AAE0HXZ8_9PEZI</name>
<evidence type="ECO:0000313" key="3">
    <source>
        <dbReference type="Proteomes" id="UP001283341"/>
    </source>
</evidence>